<proteinExistence type="predicted"/>
<organism evidence="1 2">
    <name type="scientific">Micromonospora fulviviridis</name>
    <dbReference type="NCBI Taxonomy" id="47860"/>
    <lineage>
        <taxon>Bacteria</taxon>
        <taxon>Bacillati</taxon>
        <taxon>Actinomycetota</taxon>
        <taxon>Actinomycetes</taxon>
        <taxon>Micromonosporales</taxon>
        <taxon>Micromonosporaceae</taxon>
        <taxon>Micromonospora</taxon>
    </lineage>
</organism>
<accession>A0ABV2VFK5</accession>
<dbReference type="EMBL" id="JBEXRX010000010">
    <property type="protein sequence ID" value="MEU0151585.1"/>
    <property type="molecule type" value="Genomic_DNA"/>
</dbReference>
<protein>
    <submittedName>
        <fullName evidence="1">Uncharacterized protein</fullName>
    </submittedName>
</protein>
<keyword evidence="2" id="KW-1185">Reference proteome</keyword>
<gene>
    <name evidence="1" type="ORF">ABZ071_06590</name>
</gene>
<reference evidence="1 2" key="1">
    <citation type="submission" date="2024-06" db="EMBL/GenBank/DDBJ databases">
        <title>The Natural Products Discovery Center: Release of the First 8490 Sequenced Strains for Exploring Actinobacteria Biosynthetic Diversity.</title>
        <authorList>
            <person name="Kalkreuter E."/>
            <person name="Kautsar S.A."/>
            <person name="Yang D."/>
            <person name="Bader C.D."/>
            <person name="Teijaro C.N."/>
            <person name="Fluegel L."/>
            <person name="Davis C.M."/>
            <person name="Simpson J.R."/>
            <person name="Lauterbach L."/>
            <person name="Steele A.D."/>
            <person name="Gui C."/>
            <person name="Meng S."/>
            <person name="Li G."/>
            <person name="Viehrig K."/>
            <person name="Ye F."/>
            <person name="Su P."/>
            <person name="Kiefer A.F."/>
            <person name="Nichols A."/>
            <person name="Cepeda A.J."/>
            <person name="Yan W."/>
            <person name="Fan B."/>
            <person name="Jiang Y."/>
            <person name="Adhikari A."/>
            <person name="Zheng C.-J."/>
            <person name="Schuster L."/>
            <person name="Cowan T.M."/>
            <person name="Smanski M.J."/>
            <person name="Chevrette M.G."/>
            <person name="De Carvalho L.P.S."/>
            <person name="Shen B."/>
        </authorList>
    </citation>
    <scope>NUCLEOTIDE SEQUENCE [LARGE SCALE GENOMIC DNA]</scope>
    <source>
        <strain evidence="1 2">NPDC006286</strain>
    </source>
</reference>
<name>A0ABV2VFK5_9ACTN</name>
<evidence type="ECO:0000313" key="1">
    <source>
        <dbReference type="EMBL" id="MEU0151585.1"/>
    </source>
</evidence>
<dbReference type="Proteomes" id="UP001550348">
    <property type="component" value="Unassembled WGS sequence"/>
</dbReference>
<dbReference type="RefSeq" id="WP_355663634.1">
    <property type="nucleotide sequence ID" value="NZ_JBEXRX010000010.1"/>
</dbReference>
<evidence type="ECO:0000313" key="2">
    <source>
        <dbReference type="Proteomes" id="UP001550348"/>
    </source>
</evidence>
<sequence length="40" mass="4084">MILNWLPALALRPTPEQTTSGAAARAGLIRRLGVPGGEAG</sequence>
<comment type="caution">
    <text evidence="1">The sequence shown here is derived from an EMBL/GenBank/DDBJ whole genome shotgun (WGS) entry which is preliminary data.</text>
</comment>